<dbReference type="PANTHER" id="PTHR10127:SF802">
    <property type="entry name" value="ZINC METALLOPROTEINASE NAS-10"/>
    <property type="match status" value="1"/>
</dbReference>
<proteinExistence type="predicted"/>
<dbReference type="Pfam" id="PF01400">
    <property type="entry name" value="Astacin"/>
    <property type="match status" value="1"/>
</dbReference>
<dbReference type="WBParaSite" id="PTRK_0000202300.1">
    <property type="protein sequence ID" value="PTRK_0000202300.1"/>
    <property type="gene ID" value="PTRK_0000202300"/>
</dbReference>
<keyword evidence="7" id="KW-1015">Disulfide bond</keyword>
<evidence type="ECO:0000256" key="3">
    <source>
        <dbReference type="ARBA" id="ARBA00022723"/>
    </source>
</evidence>
<dbReference type="SUPFAM" id="SSF49854">
    <property type="entry name" value="Spermadhesin, CUB domain"/>
    <property type="match status" value="1"/>
</dbReference>
<evidence type="ECO:0000256" key="8">
    <source>
        <dbReference type="PROSITE-ProRule" id="PRU01211"/>
    </source>
</evidence>
<dbReference type="Pfam" id="PF00431">
    <property type="entry name" value="CUB"/>
    <property type="match status" value="1"/>
</dbReference>
<accession>A0A0N4Z4V6</accession>
<evidence type="ECO:0000256" key="1">
    <source>
        <dbReference type="ARBA" id="ARBA00022536"/>
    </source>
</evidence>
<evidence type="ECO:0000259" key="10">
    <source>
        <dbReference type="PROSITE" id="PS51864"/>
    </source>
</evidence>
<evidence type="ECO:0000256" key="4">
    <source>
        <dbReference type="ARBA" id="ARBA00022801"/>
    </source>
</evidence>
<reference evidence="12" key="1">
    <citation type="submission" date="2017-02" db="UniProtKB">
        <authorList>
            <consortium name="WormBaseParasite"/>
        </authorList>
    </citation>
    <scope>IDENTIFICATION</scope>
</reference>
<evidence type="ECO:0000313" key="11">
    <source>
        <dbReference type="Proteomes" id="UP000038045"/>
    </source>
</evidence>
<dbReference type="Gene3D" id="3.40.390.10">
    <property type="entry name" value="Collagenase (Catalytic Domain)"/>
    <property type="match status" value="1"/>
</dbReference>
<feature type="chain" id="PRO_5005733213" description="Metalloendopeptidase" evidence="9">
    <location>
        <begin position="23"/>
        <end position="378"/>
    </location>
</feature>
<keyword evidence="9" id="KW-0732">Signal</keyword>
<sequence>MILLSSIILNLLLLILSQNVKGFEDETLIRKNRAVKVHQKGKWHFPIDYFVENLPLEVVHKAFNRITGNTCIQFNLQNYLQWKREGIVFEKGPVSRSHLGKSIRNRLQRVNITEECGKSTGCVLHYFGVAFGISPINNRHDRNKHIKVIRSNLLKERKHAFPRRRKVLFNYYDVGYDYGSLFHDPFNKFSKNGRVTLQPPLKYYQDMMGQRLDMAFSDLKLLAMHYCQQHMRKDIKCENDGYVCPKMKNKCKCPNGYEGRLCTDLTPSNSTCGSTELNATKIIQELNFNGQISCTIRVKAEEGSKIAVTVNEMETEKKLPCINKMGLEVKYRKKKDVMGLCLCGKYRNIELKSHDNNVLIQYTGKSEKDKVKISFRKI</sequence>
<dbReference type="SUPFAM" id="SSF55486">
    <property type="entry name" value="Metalloproteases ('zincins'), catalytic domain"/>
    <property type="match status" value="1"/>
</dbReference>
<dbReference type="GO" id="GO:0004222">
    <property type="term" value="F:metalloendopeptidase activity"/>
    <property type="evidence" value="ECO:0007669"/>
    <property type="project" value="UniProtKB-UniRule"/>
</dbReference>
<organism evidence="11 12">
    <name type="scientific">Parastrongyloides trichosuri</name>
    <name type="common">Possum-specific nematode worm</name>
    <dbReference type="NCBI Taxonomy" id="131310"/>
    <lineage>
        <taxon>Eukaryota</taxon>
        <taxon>Metazoa</taxon>
        <taxon>Ecdysozoa</taxon>
        <taxon>Nematoda</taxon>
        <taxon>Chromadorea</taxon>
        <taxon>Rhabditida</taxon>
        <taxon>Tylenchina</taxon>
        <taxon>Panagrolaimomorpha</taxon>
        <taxon>Strongyloidoidea</taxon>
        <taxon>Strongyloididae</taxon>
        <taxon>Parastrongyloides</taxon>
    </lineage>
</organism>
<protein>
    <recommendedName>
        <fullName evidence="9">Metalloendopeptidase</fullName>
        <ecNumber evidence="9">3.4.24.-</ecNumber>
    </recommendedName>
</protein>
<dbReference type="PROSITE" id="PS01186">
    <property type="entry name" value="EGF_2"/>
    <property type="match status" value="1"/>
</dbReference>
<evidence type="ECO:0000256" key="7">
    <source>
        <dbReference type="ARBA" id="ARBA00023157"/>
    </source>
</evidence>
<dbReference type="InterPro" id="IPR000859">
    <property type="entry name" value="CUB_dom"/>
</dbReference>
<evidence type="ECO:0000313" key="12">
    <source>
        <dbReference type="WBParaSite" id="PTRK_0000202300.1"/>
    </source>
</evidence>
<comment type="cofactor">
    <cofactor evidence="9">
        <name>Zn(2+)</name>
        <dbReference type="ChEBI" id="CHEBI:29105"/>
    </cofactor>
    <text evidence="9">Binds 1 zinc ion per subunit.</text>
</comment>
<dbReference type="PROSITE" id="PS00022">
    <property type="entry name" value="EGF_1"/>
    <property type="match status" value="1"/>
</dbReference>
<dbReference type="InterPro" id="IPR006026">
    <property type="entry name" value="Peptidase_Metallo"/>
</dbReference>
<dbReference type="Gene3D" id="2.60.120.290">
    <property type="entry name" value="Spermadhesin, CUB domain"/>
    <property type="match status" value="1"/>
</dbReference>
<feature type="domain" description="Peptidase M12A" evidence="10">
    <location>
        <begin position="33"/>
        <end position="228"/>
    </location>
</feature>
<feature type="signal peptide" evidence="9">
    <location>
        <begin position="1"/>
        <end position="22"/>
    </location>
</feature>
<dbReference type="InterPro" id="IPR000742">
    <property type="entry name" value="EGF"/>
</dbReference>
<evidence type="ECO:0000256" key="5">
    <source>
        <dbReference type="ARBA" id="ARBA00022833"/>
    </source>
</evidence>
<dbReference type="Proteomes" id="UP000038045">
    <property type="component" value="Unplaced"/>
</dbReference>
<comment type="caution">
    <text evidence="8">Lacks conserved residue(s) required for the propagation of feature annotation.</text>
</comment>
<dbReference type="PRINTS" id="PR00480">
    <property type="entry name" value="ASTACIN"/>
</dbReference>
<dbReference type="PANTHER" id="PTHR10127">
    <property type="entry name" value="DISCOIDIN, CUB, EGF, LAMININ , AND ZINC METALLOPROTEASE DOMAIN CONTAINING"/>
    <property type="match status" value="1"/>
</dbReference>
<dbReference type="InterPro" id="IPR024079">
    <property type="entry name" value="MetalloPept_cat_dom_sf"/>
</dbReference>
<keyword evidence="2 9" id="KW-0645">Protease</keyword>
<dbReference type="AlphaFoldDB" id="A0A0N4Z4V6"/>
<evidence type="ECO:0000256" key="2">
    <source>
        <dbReference type="ARBA" id="ARBA00022670"/>
    </source>
</evidence>
<dbReference type="PROSITE" id="PS51864">
    <property type="entry name" value="ASTACIN"/>
    <property type="match status" value="1"/>
</dbReference>
<dbReference type="EC" id="3.4.24.-" evidence="9"/>
<name>A0A0N4Z4V6_PARTI</name>
<dbReference type="GO" id="GO:0008270">
    <property type="term" value="F:zinc ion binding"/>
    <property type="evidence" value="ECO:0007669"/>
    <property type="project" value="InterPro"/>
</dbReference>
<keyword evidence="1" id="KW-0245">EGF-like domain</keyword>
<dbReference type="SMART" id="SM00235">
    <property type="entry name" value="ZnMc"/>
    <property type="match status" value="1"/>
</dbReference>
<evidence type="ECO:0000256" key="6">
    <source>
        <dbReference type="ARBA" id="ARBA00023049"/>
    </source>
</evidence>
<keyword evidence="4 9" id="KW-0378">Hydrolase</keyword>
<keyword evidence="3 9" id="KW-0479">Metal-binding</keyword>
<keyword evidence="11" id="KW-1185">Reference proteome</keyword>
<evidence type="ECO:0000256" key="9">
    <source>
        <dbReference type="RuleBase" id="RU361183"/>
    </source>
</evidence>
<dbReference type="InterPro" id="IPR001506">
    <property type="entry name" value="Peptidase_M12A"/>
</dbReference>
<keyword evidence="6 9" id="KW-0482">Metalloprotease</keyword>
<keyword evidence="5 9" id="KW-0862">Zinc</keyword>
<dbReference type="InterPro" id="IPR035914">
    <property type="entry name" value="Sperma_CUB_dom_sf"/>
</dbReference>
<dbReference type="GO" id="GO:0006508">
    <property type="term" value="P:proteolysis"/>
    <property type="evidence" value="ECO:0007669"/>
    <property type="project" value="UniProtKB-KW"/>
</dbReference>